<proteinExistence type="predicted"/>
<dbReference type="SUPFAM" id="SSF56672">
    <property type="entry name" value="DNA/RNA polymerases"/>
    <property type="match status" value="1"/>
</dbReference>
<keyword evidence="3" id="KW-1185">Reference proteome</keyword>
<sequence length="294" mass="33786">MNEKILALETNNTLSLVPMPSNKTSIGSKWVYHIKYNLNGEVERFKACLVAKGYTQREGVDYVETLSPVAKIVTVRTVLALASIHKWPLFQMDVYNAFLQGDLVEEVYMSLPEGFCSQGETRVCRLQKSLYGLKQSSRQWNMKLTEALLMERYSQNKFDYSLKLKGILNRSFKMKDLGELRPAATPLEQNKRLALEHELLKDKTSYQRFIGKLIYLTNTRPNIAYSVQLLSQFMQKPRKLHLDTALRVVRYIKSSPGQGVLLSTESQCQLQAFCDLDWATCAMTRRSSAEAEYR</sequence>
<reference evidence="2" key="1">
    <citation type="submission" date="2019-09" db="EMBL/GenBank/DDBJ databases">
        <title>Draft genome information of white flower Hibiscus syriacus.</title>
        <authorList>
            <person name="Kim Y.-M."/>
        </authorList>
    </citation>
    <scope>NUCLEOTIDE SEQUENCE [LARGE SCALE GENOMIC DNA]</scope>
    <source>
        <strain evidence="2">YM2019G1</strain>
    </source>
</reference>
<dbReference type="AlphaFoldDB" id="A0A6A3BSI1"/>
<dbReference type="EMBL" id="VEPZ02000799">
    <property type="protein sequence ID" value="KAE8718891.1"/>
    <property type="molecule type" value="Genomic_DNA"/>
</dbReference>
<protein>
    <recommendedName>
        <fullName evidence="1">Reverse transcriptase Ty1/copia-type domain-containing protein</fullName>
    </recommendedName>
</protein>
<evidence type="ECO:0000313" key="3">
    <source>
        <dbReference type="Proteomes" id="UP000436088"/>
    </source>
</evidence>
<evidence type="ECO:0000259" key="1">
    <source>
        <dbReference type="Pfam" id="PF07727"/>
    </source>
</evidence>
<dbReference type="Proteomes" id="UP000436088">
    <property type="component" value="Unassembled WGS sequence"/>
</dbReference>
<feature type="domain" description="Reverse transcriptase Ty1/copia-type" evidence="1">
    <location>
        <begin position="11"/>
        <end position="165"/>
    </location>
</feature>
<dbReference type="PANTHER" id="PTHR11439">
    <property type="entry name" value="GAG-POL-RELATED RETROTRANSPOSON"/>
    <property type="match status" value="1"/>
</dbReference>
<evidence type="ECO:0000313" key="2">
    <source>
        <dbReference type="EMBL" id="KAE8718891.1"/>
    </source>
</evidence>
<organism evidence="2 3">
    <name type="scientific">Hibiscus syriacus</name>
    <name type="common">Rose of Sharon</name>
    <dbReference type="NCBI Taxonomy" id="106335"/>
    <lineage>
        <taxon>Eukaryota</taxon>
        <taxon>Viridiplantae</taxon>
        <taxon>Streptophyta</taxon>
        <taxon>Embryophyta</taxon>
        <taxon>Tracheophyta</taxon>
        <taxon>Spermatophyta</taxon>
        <taxon>Magnoliopsida</taxon>
        <taxon>eudicotyledons</taxon>
        <taxon>Gunneridae</taxon>
        <taxon>Pentapetalae</taxon>
        <taxon>rosids</taxon>
        <taxon>malvids</taxon>
        <taxon>Malvales</taxon>
        <taxon>Malvaceae</taxon>
        <taxon>Malvoideae</taxon>
        <taxon>Hibiscus</taxon>
    </lineage>
</organism>
<dbReference type="PANTHER" id="PTHR11439:SF511">
    <property type="match status" value="1"/>
</dbReference>
<accession>A0A6A3BSI1</accession>
<dbReference type="InterPro" id="IPR043502">
    <property type="entry name" value="DNA/RNA_pol_sf"/>
</dbReference>
<gene>
    <name evidence="2" type="ORF">F3Y22_tig00109987pilonHSYRG00169</name>
</gene>
<dbReference type="Pfam" id="PF07727">
    <property type="entry name" value="RVT_2"/>
    <property type="match status" value="1"/>
</dbReference>
<name>A0A6A3BSI1_HIBSY</name>
<dbReference type="InterPro" id="IPR013103">
    <property type="entry name" value="RVT_2"/>
</dbReference>
<comment type="caution">
    <text evidence="2">The sequence shown here is derived from an EMBL/GenBank/DDBJ whole genome shotgun (WGS) entry which is preliminary data.</text>
</comment>